<accession>A0A942TJC2</accession>
<evidence type="ECO:0000313" key="1">
    <source>
        <dbReference type="EMBL" id="MBS4197084.1"/>
    </source>
</evidence>
<protein>
    <submittedName>
        <fullName evidence="1">Uncharacterized protein</fullName>
    </submittedName>
</protein>
<evidence type="ECO:0000313" key="2">
    <source>
        <dbReference type="Proteomes" id="UP000681414"/>
    </source>
</evidence>
<keyword evidence="2" id="KW-1185">Reference proteome</keyword>
<proteinExistence type="predicted"/>
<organism evidence="1 2">
    <name type="scientific">Lederbergia citri</name>
    <dbReference type="NCBI Taxonomy" id="2833580"/>
    <lineage>
        <taxon>Bacteria</taxon>
        <taxon>Bacillati</taxon>
        <taxon>Bacillota</taxon>
        <taxon>Bacilli</taxon>
        <taxon>Bacillales</taxon>
        <taxon>Bacillaceae</taxon>
        <taxon>Lederbergia</taxon>
    </lineage>
</organism>
<comment type="caution">
    <text evidence="1">The sequence shown here is derived from an EMBL/GenBank/DDBJ whole genome shotgun (WGS) entry which is preliminary data.</text>
</comment>
<dbReference type="Proteomes" id="UP000681414">
    <property type="component" value="Unassembled WGS sequence"/>
</dbReference>
<dbReference type="EMBL" id="JAGYPG010000003">
    <property type="protein sequence ID" value="MBS4197084.1"/>
    <property type="molecule type" value="Genomic_DNA"/>
</dbReference>
<gene>
    <name evidence="1" type="ORF">KHA97_18690</name>
</gene>
<dbReference type="AlphaFoldDB" id="A0A942TJC2"/>
<reference evidence="1 2" key="1">
    <citation type="submission" date="2021-05" db="EMBL/GenBank/DDBJ databases">
        <title>Novel Bacillus species.</title>
        <authorList>
            <person name="Liu G."/>
        </authorList>
    </citation>
    <scope>NUCLEOTIDE SEQUENCE [LARGE SCALE GENOMIC DNA]</scope>
    <source>
        <strain evidence="2">FJAT-49780</strain>
    </source>
</reference>
<dbReference type="RefSeq" id="WP_213126271.1">
    <property type="nucleotide sequence ID" value="NZ_JAGYPG010000003.1"/>
</dbReference>
<sequence>MADKTIIQIYDVQIRSMDRGSFVDMAGSIQDGNHVFNHRSEGFGEQSGDRVIKNFPVTFVDDSDFIDFFNTKSRSSI</sequence>
<name>A0A942TJC2_9BACI</name>